<evidence type="ECO:0000313" key="3">
    <source>
        <dbReference type="Proteomes" id="UP000672934"/>
    </source>
</evidence>
<reference evidence="2" key="1">
    <citation type="submission" date="2021-03" db="EMBL/GenBank/DDBJ databases">
        <authorList>
            <person name="Peeters C."/>
        </authorList>
    </citation>
    <scope>NUCLEOTIDE SEQUENCE</scope>
    <source>
        <strain evidence="2">LMG 31506</strain>
    </source>
</reference>
<proteinExistence type="predicted"/>
<comment type="caution">
    <text evidence="2">The sequence shown here is derived from an EMBL/GenBank/DDBJ whole genome shotgun (WGS) entry which is preliminary data.</text>
</comment>
<evidence type="ECO:0000313" key="2">
    <source>
        <dbReference type="EMBL" id="CAG2137334.1"/>
    </source>
</evidence>
<feature type="chain" id="PRO_5037409908" description="DUF1302 domain-containing protein" evidence="1">
    <location>
        <begin position="34"/>
        <end position="520"/>
    </location>
</feature>
<keyword evidence="1" id="KW-0732">Signal</keyword>
<evidence type="ECO:0008006" key="4">
    <source>
        <dbReference type="Google" id="ProtNLM"/>
    </source>
</evidence>
<dbReference type="AlphaFoldDB" id="A0A916ITI5"/>
<keyword evidence="3" id="KW-1185">Reference proteome</keyword>
<organism evidence="2 3">
    <name type="scientific">Cupriavidus yeoncheonensis</name>
    <dbReference type="NCBI Taxonomy" id="1462994"/>
    <lineage>
        <taxon>Bacteria</taxon>
        <taxon>Pseudomonadati</taxon>
        <taxon>Pseudomonadota</taxon>
        <taxon>Betaproteobacteria</taxon>
        <taxon>Burkholderiales</taxon>
        <taxon>Burkholderiaceae</taxon>
        <taxon>Cupriavidus</taxon>
    </lineage>
</organism>
<sequence>MRMQQLGLGRPPARWRRTLVAMATTAVVMPAWAGDTIDLGADTTLDYHMTLGYGVGIRTRSPSGVLLAPENINGDDGDRNFRKGGLIENQVSLLAEADLKHKDLGFFLRFSAFYDQAYHRPNANDAPETVNHDGPSNRFTPDAQRFLGERVKLLSAYAYDTVKLGGTDLNVKLGSQVVAWGESLFFANIAAAQGPVDASKGYVAGAEVKDILLPTPQLSLQWQLAPSFSVLGYYQFQFRPNELVPPGGYFSFSDVVGPGAQFIIGPDGLRIPRGPDIKPKSHNQWGLGTRWRADKGTEFGLYYLHYNDTNPNVVASFFPTLQYQQEYFGNIQLVGASFSTELGGVNVAGETSYRSGAAVLVNTADGPAATRGNVWQTNLSAIHTIGPTFLSASQSIAAELSYVRVLGVTALQGSTELTNTRDAAAFQVAWTLNYKNVFDGWDLDVPMTFAHQFAGNTALAGSLGALSGIHDTQASIGLTFTYMNNLKLGLVYARYMGGANPVTRPLADRDYVVGTATYSF</sequence>
<dbReference type="InterPro" id="IPR010727">
    <property type="entry name" value="DUF1302"/>
</dbReference>
<evidence type="ECO:0000256" key="1">
    <source>
        <dbReference type="SAM" id="SignalP"/>
    </source>
</evidence>
<accession>A0A916ITI5</accession>
<protein>
    <recommendedName>
        <fullName evidence="4">DUF1302 domain-containing protein</fullName>
    </recommendedName>
</protein>
<dbReference type="SUPFAM" id="SSF56935">
    <property type="entry name" value="Porins"/>
    <property type="match status" value="1"/>
</dbReference>
<dbReference type="Pfam" id="PF06980">
    <property type="entry name" value="DUF1302"/>
    <property type="match status" value="1"/>
</dbReference>
<gene>
    <name evidence="2" type="ORF">LMG31506_01824</name>
</gene>
<name>A0A916ITI5_9BURK</name>
<dbReference type="Proteomes" id="UP000672934">
    <property type="component" value="Unassembled WGS sequence"/>
</dbReference>
<dbReference type="EMBL" id="CAJPUY010000005">
    <property type="protein sequence ID" value="CAG2137334.1"/>
    <property type="molecule type" value="Genomic_DNA"/>
</dbReference>
<feature type="signal peptide" evidence="1">
    <location>
        <begin position="1"/>
        <end position="33"/>
    </location>
</feature>